<comment type="caution">
    <text evidence="1">The sequence shown here is derived from an EMBL/GenBank/DDBJ whole genome shotgun (WGS) entry which is preliminary data.</text>
</comment>
<name>X0VP63_9ZZZZ</name>
<gene>
    <name evidence="1" type="ORF">S01H1_57558</name>
</gene>
<dbReference type="AlphaFoldDB" id="X0VP63"/>
<sequence length="254" mass="27919">EQTGDGAHLFCTIGFLDDSWFHRSYWMFGKSVASGWAGWPRAGRYVPSGRIMVCDESSIYSFGRKPEYLCQSSVLEYQLYAADKQIKAESIQRVVAAERRMNASSKKGNSSVADRGVRKSFPLSARSAVSFNWLDAEPPLHVRAMVLADTTLFIAGPPDVIDEEEAFYNPNDENVLARLDKQSAALEGQNGALLLVVSASDGQKLAEYKLDSPPVFDGMAAANGRLYLATKNGRILCFAGNSPHEIRINISRGK</sequence>
<reference evidence="1" key="1">
    <citation type="journal article" date="2014" name="Front. Microbiol.">
        <title>High frequency of phylogenetically diverse reductive dehalogenase-homologous genes in deep subseafloor sedimentary metagenomes.</title>
        <authorList>
            <person name="Kawai M."/>
            <person name="Futagami T."/>
            <person name="Toyoda A."/>
            <person name="Takaki Y."/>
            <person name="Nishi S."/>
            <person name="Hori S."/>
            <person name="Arai W."/>
            <person name="Tsubouchi T."/>
            <person name="Morono Y."/>
            <person name="Uchiyama I."/>
            <person name="Ito T."/>
            <person name="Fujiyama A."/>
            <person name="Inagaki F."/>
            <person name="Takami H."/>
        </authorList>
    </citation>
    <scope>NUCLEOTIDE SEQUENCE</scope>
    <source>
        <strain evidence="1">Expedition CK06-06</strain>
    </source>
</reference>
<feature type="non-terminal residue" evidence="1">
    <location>
        <position position="1"/>
    </location>
</feature>
<dbReference type="EMBL" id="BARS01037540">
    <property type="protein sequence ID" value="GAG14263.1"/>
    <property type="molecule type" value="Genomic_DNA"/>
</dbReference>
<protein>
    <submittedName>
        <fullName evidence="1">Uncharacterized protein</fullName>
    </submittedName>
</protein>
<proteinExistence type="predicted"/>
<organism evidence="1">
    <name type="scientific">marine sediment metagenome</name>
    <dbReference type="NCBI Taxonomy" id="412755"/>
    <lineage>
        <taxon>unclassified sequences</taxon>
        <taxon>metagenomes</taxon>
        <taxon>ecological metagenomes</taxon>
    </lineage>
</organism>
<accession>X0VP63</accession>
<evidence type="ECO:0000313" key="1">
    <source>
        <dbReference type="EMBL" id="GAG14263.1"/>
    </source>
</evidence>